<organism evidence="6 7">
    <name type="scientific">Massilia forsythiae</name>
    <dbReference type="NCBI Taxonomy" id="2728020"/>
    <lineage>
        <taxon>Bacteria</taxon>
        <taxon>Pseudomonadati</taxon>
        <taxon>Pseudomonadota</taxon>
        <taxon>Betaproteobacteria</taxon>
        <taxon>Burkholderiales</taxon>
        <taxon>Oxalobacteraceae</taxon>
        <taxon>Telluria group</taxon>
        <taxon>Massilia</taxon>
    </lineage>
</organism>
<proteinExistence type="predicted"/>
<gene>
    <name evidence="6" type="primary">mdcH</name>
    <name evidence="6" type="ORF">HH212_20620</name>
</gene>
<comment type="catalytic activity">
    <reaction evidence="4">
        <text>holo-[ACP] + malonyl-CoA = malonyl-[ACP] + CoA</text>
        <dbReference type="Rhea" id="RHEA:41792"/>
        <dbReference type="Rhea" id="RHEA-COMP:9623"/>
        <dbReference type="Rhea" id="RHEA-COMP:9685"/>
        <dbReference type="ChEBI" id="CHEBI:57287"/>
        <dbReference type="ChEBI" id="CHEBI:57384"/>
        <dbReference type="ChEBI" id="CHEBI:64479"/>
        <dbReference type="ChEBI" id="CHEBI:78449"/>
        <dbReference type="EC" id="2.3.1.39"/>
    </reaction>
</comment>
<dbReference type="InterPro" id="IPR017554">
    <property type="entry name" value="Malonate_deCOase_MdcHsu"/>
</dbReference>
<dbReference type="AlphaFoldDB" id="A0A7Z2ZUB5"/>
<dbReference type="EMBL" id="CP051685">
    <property type="protein sequence ID" value="QJE02125.1"/>
    <property type="molecule type" value="Genomic_DNA"/>
</dbReference>
<name>A0A7Z2ZUB5_9BURK</name>
<dbReference type="Gene3D" id="3.30.70.250">
    <property type="entry name" value="Malonyl-CoA ACP transacylase, ACP-binding"/>
    <property type="match status" value="1"/>
</dbReference>
<evidence type="ECO:0000313" key="6">
    <source>
        <dbReference type="EMBL" id="QJE02125.1"/>
    </source>
</evidence>
<dbReference type="EC" id="2.3.1.39" evidence="1"/>
<evidence type="ECO:0000313" key="7">
    <source>
        <dbReference type="Proteomes" id="UP000502415"/>
    </source>
</evidence>
<dbReference type="GO" id="GO:0006633">
    <property type="term" value="P:fatty acid biosynthetic process"/>
    <property type="evidence" value="ECO:0007669"/>
    <property type="project" value="TreeGrafter"/>
</dbReference>
<dbReference type="NCBIfam" id="TIGR03131">
    <property type="entry name" value="malonate_mdcH"/>
    <property type="match status" value="1"/>
</dbReference>
<dbReference type="GO" id="GO:0005829">
    <property type="term" value="C:cytosol"/>
    <property type="evidence" value="ECO:0007669"/>
    <property type="project" value="TreeGrafter"/>
</dbReference>
<dbReference type="SUPFAM" id="SSF55048">
    <property type="entry name" value="Probable ACP-binding domain of malonyl-CoA ACP transacylase"/>
    <property type="match status" value="1"/>
</dbReference>
<dbReference type="RefSeq" id="WP_170204212.1">
    <property type="nucleotide sequence ID" value="NZ_CP051685.1"/>
</dbReference>
<dbReference type="InterPro" id="IPR016035">
    <property type="entry name" value="Acyl_Trfase/lysoPLipase"/>
</dbReference>
<dbReference type="InterPro" id="IPR050858">
    <property type="entry name" value="Mal-CoA-ACP_Trans/PKS_FabD"/>
</dbReference>
<feature type="domain" description="Malonyl-CoA:ACP transacylase (MAT)" evidence="5">
    <location>
        <begin position="6"/>
        <end position="302"/>
    </location>
</feature>
<keyword evidence="3" id="KW-0012">Acyltransferase</keyword>
<dbReference type="Pfam" id="PF00698">
    <property type="entry name" value="Acyl_transf_1"/>
    <property type="match status" value="1"/>
</dbReference>
<evidence type="ECO:0000256" key="2">
    <source>
        <dbReference type="ARBA" id="ARBA00022679"/>
    </source>
</evidence>
<dbReference type="InterPro" id="IPR014043">
    <property type="entry name" value="Acyl_transferase_dom"/>
</dbReference>
<sequence>MSVLFTFPGQGAQRPGMLHALPDHPETARTLDEAGRALGRAPDAPFHVLALDGEAALRSTVAVQLCLLVAGVAMARVLAAHGAGPRMVAGLSIGAWPAAVTAGVLDFADAVRLVRLRATLMEDAYPRGYGMSAIAGLTARQLAPLLAAVHTPATPVYLANLNGERQLVAAGSDAALAALAGLALQHGALRAERLAVPVPSHCALLADQAGRLAAAMEMVPLRRPQLTYVSSSAARALFDGARIGADLAANMAHPVLWADTVRHAWERGARLALEMPSGSVLTRLAEPVFGAGLALACEGRRIDDLVAAVRGEDAVGA</sequence>
<evidence type="ECO:0000256" key="4">
    <source>
        <dbReference type="ARBA" id="ARBA00048462"/>
    </source>
</evidence>
<keyword evidence="2" id="KW-0808">Transferase</keyword>
<protein>
    <recommendedName>
        <fullName evidence="1">[acyl-carrier-protein] S-malonyltransferase</fullName>
        <ecNumber evidence="1">2.3.1.39</ecNumber>
    </recommendedName>
</protein>
<dbReference type="Proteomes" id="UP000502415">
    <property type="component" value="Chromosome"/>
</dbReference>
<dbReference type="Gene3D" id="3.40.366.10">
    <property type="entry name" value="Malonyl-Coenzyme A Acyl Carrier Protein, domain 2"/>
    <property type="match status" value="1"/>
</dbReference>
<reference evidence="6 7" key="1">
    <citation type="submission" date="2020-04" db="EMBL/GenBank/DDBJ databases">
        <title>Genome sequencing of novel species.</title>
        <authorList>
            <person name="Heo J."/>
            <person name="Kim S.-J."/>
            <person name="Kim J.-S."/>
            <person name="Hong S.-B."/>
            <person name="Kwon S.-W."/>
        </authorList>
    </citation>
    <scope>NUCLEOTIDE SEQUENCE [LARGE SCALE GENOMIC DNA]</scope>
    <source>
        <strain evidence="6 7">GN2-R2</strain>
    </source>
</reference>
<evidence type="ECO:0000256" key="1">
    <source>
        <dbReference type="ARBA" id="ARBA00013258"/>
    </source>
</evidence>
<dbReference type="GO" id="GO:0004314">
    <property type="term" value="F:[acyl-carrier-protein] S-malonyltransferase activity"/>
    <property type="evidence" value="ECO:0007669"/>
    <property type="project" value="UniProtKB-EC"/>
</dbReference>
<evidence type="ECO:0000256" key="3">
    <source>
        <dbReference type="ARBA" id="ARBA00023315"/>
    </source>
</evidence>
<keyword evidence="7" id="KW-1185">Reference proteome</keyword>
<dbReference type="SUPFAM" id="SSF52151">
    <property type="entry name" value="FabD/lysophospholipase-like"/>
    <property type="match status" value="1"/>
</dbReference>
<dbReference type="PANTHER" id="PTHR42681:SF1">
    <property type="entry name" value="MALONYL-COA-ACYL CARRIER PROTEIN TRANSACYLASE, MITOCHONDRIAL"/>
    <property type="match status" value="1"/>
</dbReference>
<dbReference type="PANTHER" id="PTHR42681">
    <property type="entry name" value="MALONYL-COA-ACYL CARRIER PROTEIN TRANSACYLASE, MITOCHONDRIAL"/>
    <property type="match status" value="1"/>
</dbReference>
<dbReference type="KEGG" id="mfy:HH212_20620"/>
<dbReference type="InterPro" id="IPR016036">
    <property type="entry name" value="Malonyl_transacylase_ACP-bd"/>
</dbReference>
<evidence type="ECO:0000259" key="5">
    <source>
        <dbReference type="SMART" id="SM00827"/>
    </source>
</evidence>
<accession>A0A7Z2ZUB5</accession>
<dbReference type="InterPro" id="IPR001227">
    <property type="entry name" value="Ac_transferase_dom_sf"/>
</dbReference>
<dbReference type="SMART" id="SM00827">
    <property type="entry name" value="PKS_AT"/>
    <property type="match status" value="1"/>
</dbReference>